<proteinExistence type="predicted"/>
<accession>N4VKY8</accession>
<keyword evidence="2" id="KW-1185">Reference proteome</keyword>
<dbReference type="OrthoDB" id="1896086at2759"/>
<sequence length="365" mass="40272">MTTTTTSSASCATGKPYSCNNCKPTSAEVKEAKATGVVNWICSEGDSKGCICDPEVKDAITIYDVDFNQAVLQAMEKLSVTPDRPIIDCSGEASDVPSKFVVEKTSSNFCNEVMKDLSKELVDAGTAYDINGIKVPRLKMNKAMKQIVQSKRSLSARSSTERSERYRDYRFYFSYTPKSGECIVPKETLCRNAYAHLVKSSCGTNHASAGDRMFYAASIDVGCGMFKWQVEKPKEPLPMPTLGRTQCHDKHKHPDVQGSLQDGSSKFGCKKYGHVKMKAGDKAIPWQAYYTWAYGMSTHMWYKVSWIEGCETGVSEQSVEFPVEGNKGINCASMMRANYKGCNNGGAGGYIDAGCLRYDFWADGR</sequence>
<evidence type="ECO:0000313" key="1">
    <source>
        <dbReference type="EMBL" id="TDZ17559.1"/>
    </source>
</evidence>
<dbReference type="HOGENOM" id="CLU_758656_0_0_1"/>
<dbReference type="Proteomes" id="UP000014480">
    <property type="component" value="Unassembled WGS sequence"/>
</dbReference>
<comment type="caution">
    <text evidence="1">The sequence shown here is derived from an EMBL/GenBank/DDBJ whole genome shotgun (WGS) entry which is preliminary data.</text>
</comment>
<evidence type="ECO:0000313" key="2">
    <source>
        <dbReference type="Proteomes" id="UP000014480"/>
    </source>
</evidence>
<reference evidence="2" key="2">
    <citation type="journal article" date="2019" name="Mol. Plant Microbe Interact.">
        <title>Genome sequence resources for four phytopathogenic fungi from the Colletotrichum orbiculare species complex.</title>
        <authorList>
            <person name="Gan P."/>
            <person name="Tsushima A."/>
            <person name="Narusaka M."/>
            <person name="Narusaka Y."/>
            <person name="Takano Y."/>
            <person name="Kubo Y."/>
            <person name="Shirasu K."/>
        </authorList>
    </citation>
    <scope>GENOME REANNOTATION</scope>
    <source>
        <strain evidence="2">104-T / ATCC 96160 / CBS 514.97 / LARS 414 / MAFF 240422</strain>
    </source>
</reference>
<reference evidence="2" key="1">
    <citation type="journal article" date="2013" name="New Phytol.">
        <title>Comparative genomic and transcriptomic analyses reveal the hemibiotrophic stage shift of Colletotrichum fungi.</title>
        <authorList>
            <person name="Gan P."/>
            <person name="Ikeda K."/>
            <person name="Irieda H."/>
            <person name="Narusaka M."/>
            <person name="O'Connell R.J."/>
            <person name="Narusaka Y."/>
            <person name="Takano Y."/>
            <person name="Kubo Y."/>
            <person name="Shirasu K."/>
        </authorList>
    </citation>
    <scope>NUCLEOTIDE SEQUENCE [LARGE SCALE GENOMIC DNA]</scope>
    <source>
        <strain evidence="2">104-T / ATCC 96160 / CBS 514.97 / LARS 414 / MAFF 240422</strain>
    </source>
</reference>
<protein>
    <submittedName>
        <fullName evidence="1">Uncharacterized protein</fullName>
    </submittedName>
</protein>
<organism evidence="1 2">
    <name type="scientific">Colletotrichum orbiculare (strain 104-T / ATCC 96160 / CBS 514.97 / LARS 414 / MAFF 240422)</name>
    <name type="common">Cucumber anthracnose fungus</name>
    <name type="synonym">Colletotrichum lagenarium</name>
    <dbReference type="NCBI Taxonomy" id="1213857"/>
    <lineage>
        <taxon>Eukaryota</taxon>
        <taxon>Fungi</taxon>
        <taxon>Dikarya</taxon>
        <taxon>Ascomycota</taxon>
        <taxon>Pezizomycotina</taxon>
        <taxon>Sordariomycetes</taxon>
        <taxon>Hypocreomycetidae</taxon>
        <taxon>Glomerellales</taxon>
        <taxon>Glomerellaceae</taxon>
        <taxon>Colletotrichum</taxon>
        <taxon>Colletotrichum orbiculare species complex</taxon>
    </lineage>
</organism>
<name>N4VKY8_COLOR</name>
<dbReference type="eggNOG" id="ENOG502TEKM">
    <property type="taxonomic scope" value="Eukaryota"/>
</dbReference>
<gene>
    <name evidence="1" type="ORF">Cob_v009470</name>
</gene>
<dbReference type="EMBL" id="AMCV02000028">
    <property type="protein sequence ID" value="TDZ17559.1"/>
    <property type="molecule type" value="Genomic_DNA"/>
</dbReference>
<dbReference type="AlphaFoldDB" id="N4VKY8"/>
<dbReference type="STRING" id="1213857.N4VKY8"/>